<dbReference type="Proteomes" id="UP000799118">
    <property type="component" value="Unassembled WGS sequence"/>
</dbReference>
<dbReference type="SMART" id="SM00066">
    <property type="entry name" value="GAL4"/>
    <property type="match status" value="1"/>
</dbReference>
<dbReference type="SUPFAM" id="SSF57701">
    <property type="entry name" value="Zn2/Cys6 DNA-binding domain"/>
    <property type="match status" value="1"/>
</dbReference>
<dbReference type="PROSITE" id="PS00463">
    <property type="entry name" value="ZN2_CY6_FUNGAL_1"/>
    <property type="match status" value="1"/>
</dbReference>
<accession>A0A6A4I8V1</accession>
<feature type="compositionally biased region" description="Polar residues" evidence="4">
    <location>
        <begin position="10"/>
        <end position="31"/>
    </location>
</feature>
<evidence type="ECO:0000259" key="5">
    <source>
        <dbReference type="PROSITE" id="PS50048"/>
    </source>
</evidence>
<gene>
    <name evidence="6" type="ORF">BT96DRAFT_955196</name>
</gene>
<dbReference type="GO" id="GO:0005634">
    <property type="term" value="C:nucleus"/>
    <property type="evidence" value="ECO:0007669"/>
    <property type="project" value="UniProtKB-SubCell"/>
</dbReference>
<feature type="domain" description="Zn(2)-C6 fungal-type" evidence="5">
    <location>
        <begin position="47"/>
        <end position="76"/>
    </location>
</feature>
<sequence>MSAFHPYKQGESSKSSRTESPPCPSDSNVPKSIQHAKATKRIRGEIACAECRRLKIRCDKLVPCSTCIKRGCQTLCPNGTIPPGQGGRFVLAATDHLQRKLAKFEARMHSLEDALAIAQATHNNTEPHPLLSHVEEDEYADSQSLNPLTEQENEKQTPSLPDESGTLFVSGNGINRFFGPSGAPESADELDHSYLPPEIINFTRSFPLTPPNFPIASIRRSVESFLPPIERSIALCDTFLENLSWMFNIVSRQLLVSELIPAIYEGNDVCGPHDIALVFIVLAIGVLVDLSIEPYSLEAQHFYHLSRAALVLQPVLTESSIVTVKVLHLMSIYNGLSGQDSNLEQSYALLNLAGQVATKVYWKFGGREVYDRRVYFWNLLAGSLWTCLVTGRPPFISSEFIDCKIPTAEEEAMYQQGEFPIGFGVWGFQASLNCLLPMVRLTLGTKPPSYERAAAPPRSDSDPSDERTAITMRTFVRSHYQHLMLLYLHRGFFTQAMTEHPANPLLSPHRKSVIAAYESACAVLNDTHTQFQRKPLLVTRVWRIWSFAFSAAVIVGTVATRGTHLNLEPRALEQFQLACEVFRGAAETNNRAAKALV</sequence>
<evidence type="ECO:0000256" key="3">
    <source>
        <dbReference type="SAM" id="Coils"/>
    </source>
</evidence>
<dbReference type="CDD" id="cd12148">
    <property type="entry name" value="fungal_TF_MHR"/>
    <property type="match status" value="1"/>
</dbReference>
<keyword evidence="7" id="KW-1185">Reference proteome</keyword>
<dbReference type="Gene3D" id="4.10.240.10">
    <property type="entry name" value="Zn(2)-C6 fungal-type DNA-binding domain"/>
    <property type="match status" value="1"/>
</dbReference>
<protein>
    <recommendedName>
        <fullName evidence="5">Zn(2)-C6 fungal-type domain-containing protein</fullName>
    </recommendedName>
</protein>
<dbReference type="OrthoDB" id="424974at2759"/>
<keyword evidence="3" id="KW-0175">Coiled coil</keyword>
<dbReference type="GO" id="GO:0008270">
    <property type="term" value="F:zinc ion binding"/>
    <property type="evidence" value="ECO:0007669"/>
    <property type="project" value="InterPro"/>
</dbReference>
<feature type="region of interest" description="Disordered" evidence="4">
    <location>
        <begin position="1"/>
        <end position="36"/>
    </location>
</feature>
<evidence type="ECO:0000256" key="4">
    <source>
        <dbReference type="SAM" id="MobiDB-lite"/>
    </source>
</evidence>
<comment type="subcellular location">
    <subcellularLocation>
        <location evidence="1">Nucleus</location>
    </subcellularLocation>
</comment>
<evidence type="ECO:0000313" key="7">
    <source>
        <dbReference type="Proteomes" id="UP000799118"/>
    </source>
</evidence>
<reference evidence="6" key="1">
    <citation type="journal article" date="2019" name="Environ. Microbiol.">
        <title>Fungal ecological strategies reflected in gene transcription - a case study of two litter decomposers.</title>
        <authorList>
            <person name="Barbi F."/>
            <person name="Kohler A."/>
            <person name="Barry K."/>
            <person name="Baskaran P."/>
            <person name="Daum C."/>
            <person name="Fauchery L."/>
            <person name="Ihrmark K."/>
            <person name="Kuo A."/>
            <person name="LaButti K."/>
            <person name="Lipzen A."/>
            <person name="Morin E."/>
            <person name="Grigoriev I.V."/>
            <person name="Henrissat B."/>
            <person name="Lindahl B."/>
            <person name="Martin F."/>
        </authorList>
    </citation>
    <scope>NUCLEOTIDE SEQUENCE</scope>
    <source>
        <strain evidence="6">JB14</strain>
    </source>
</reference>
<organism evidence="6 7">
    <name type="scientific">Gymnopus androsaceus JB14</name>
    <dbReference type="NCBI Taxonomy" id="1447944"/>
    <lineage>
        <taxon>Eukaryota</taxon>
        <taxon>Fungi</taxon>
        <taxon>Dikarya</taxon>
        <taxon>Basidiomycota</taxon>
        <taxon>Agaricomycotina</taxon>
        <taxon>Agaricomycetes</taxon>
        <taxon>Agaricomycetidae</taxon>
        <taxon>Agaricales</taxon>
        <taxon>Marasmiineae</taxon>
        <taxon>Omphalotaceae</taxon>
        <taxon>Gymnopus</taxon>
    </lineage>
</organism>
<dbReference type="CDD" id="cd00067">
    <property type="entry name" value="GAL4"/>
    <property type="match status" value="1"/>
</dbReference>
<name>A0A6A4I8V1_9AGAR</name>
<evidence type="ECO:0000256" key="2">
    <source>
        <dbReference type="ARBA" id="ARBA00023242"/>
    </source>
</evidence>
<dbReference type="PANTHER" id="PTHR31001:SF56">
    <property type="entry name" value="ZN(2)-C6 FUNGAL-TYPE DOMAIN-CONTAINING PROTEIN"/>
    <property type="match status" value="1"/>
</dbReference>
<dbReference type="Pfam" id="PF00172">
    <property type="entry name" value="Zn_clus"/>
    <property type="match status" value="1"/>
</dbReference>
<dbReference type="EMBL" id="ML769408">
    <property type="protein sequence ID" value="KAE9405507.1"/>
    <property type="molecule type" value="Genomic_DNA"/>
</dbReference>
<evidence type="ECO:0000313" key="6">
    <source>
        <dbReference type="EMBL" id="KAE9405507.1"/>
    </source>
</evidence>
<dbReference type="PROSITE" id="PS50048">
    <property type="entry name" value="ZN2_CY6_FUNGAL_2"/>
    <property type="match status" value="1"/>
</dbReference>
<evidence type="ECO:0000256" key="1">
    <source>
        <dbReference type="ARBA" id="ARBA00004123"/>
    </source>
</evidence>
<proteinExistence type="predicted"/>
<keyword evidence="2" id="KW-0539">Nucleus</keyword>
<dbReference type="InterPro" id="IPR001138">
    <property type="entry name" value="Zn2Cys6_DnaBD"/>
</dbReference>
<feature type="coiled-coil region" evidence="3">
    <location>
        <begin position="94"/>
        <end position="121"/>
    </location>
</feature>
<dbReference type="InterPro" id="IPR036864">
    <property type="entry name" value="Zn2-C6_fun-type_DNA-bd_sf"/>
</dbReference>
<dbReference type="GO" id="GO:0000981">
    <property type="term" value="F:DNA-binding transcription factor activity, RNA polymerase II-specific"/>
    <property type="evidence" value="ECO:0007669"/>
    <property type="project" value="InterPro"/>
</dbReference>
<dbReference type="InterPro" id="IPR050613">
    <property type="entry name" value="Sec_Metabolite_Reg"/>
</dbReference>
<dbReference type="AlphaFoldDB" id="A0A6A4I8V1"/>
<dbReference type="PANTHER" id="PTHR31001">
    <property type="entry name" value="UNCHARACTERIZED TRANSCRIPTIONAL REGULATORY PROTEIN"/>
    <property type="match status" value="1"/>
</dbReference>